<dbReference type="EMBL" id="JABBWD010000010">
    <property type="protein sequence ID" value="KAG1780023.1"/>
    <property type="molecule type" value="Genomic_DNA"/>
</dbReference>
<reference evidence="3" key="1">
    <citation type="journal article" date="2020" name="New Phytol.">
        <title>Comparative genomics reveals dynamic genome evolution in host specialist ectomycorrhizal fungi.</title>
        <authorList>
            <person name="Lofgren L.A."/>
            <person name="Nguyen N.H."/>
            <person name="Vilgalys R."/>
            <person name="Ruytinx J."/>
            <person name="Liao H.L."/>
            <person name="Branco S."/>
            <person name="Kuo A."/>
            <person name="LaButti K."/>
            <person name="Lipzen A."/>
            <person name="Andreopoulos W."/>
            <person name="Pangilinan J."/>
            <person name="Riley R."/>
            <person name="Hundley H."/>
            <person name="Na H."/>
            <person name="Barry K."/>
            <person name="Grigoriev I.V."/>
            <person name="Stajich J.E."/>
            <person name="Kennedy P.G."/>
        </authorList>
    </citation>
    <scope>NUCLEOTIDE SEQUENCE</scope>
    <source>
        <strain evidence="3">DOB743</strain>
    </source>
</reference>
<sequence length="242" mass="27278">MTIFGSFLRGRRREFRETSSPPEPASREPTHSPSDQSRHHFTPGTIQSSSSFNAGPTVFSNPLTHRICLVPHIDSNHTFHFEPISRDLRDGDIPTRIGRFANSLAVNARSTNKIAFNTKVLSRVHAEIWSDNGKFYIKDTKSSSGTFLNHVRLSPAGSESKPHELKDGDIVQLGLDYQGGVEDIWKSVKIRIEVGRDLQEERIKDDEETQIDRLFTLSETQVLGGDIQPHRHVTNDELSSDH</sequence>
<dbReference type="PANTHER" id="PTHR15715:SF37">
    <property type="entry name" value="LD47843P"/>
    <property type="match status" value="1"/>
</dbReference>
<dbReference type="Pfam" id="PF00498">
    <property type="entry name" value="FHA"/>
    <property type="match status" value="1"/>
</dbReference>
<dbReference type="Proteomes" id="UP000714275">
    <property type="component" value="Unassembled WGS sequence"/>
</dbReference>
<dbReference type="InterPro" id="IPR008984">
    <property type="entry name" value="SMAD_FHA_dom_sf"/>
</dbReference>
<evidence type="ECO:0000313" key="3">
    <source>
        <dbReference type="EMBL" id="KAG1780023.1"/>
    </source>
</evidence>
<feature type="non-terminal residue" evidence="3">
    <location>
        <position position="1"/>
    </location>
</feature>
<gene>
    <name evidence="3" type="ORF">EV702DRAFT_55401</name>
</gene>
<dbReference type="InterPro" id="IPR051176">
    <property type="entry name" value="Cent_Immune-Sig_Mod"/>
</dbReference>
<feature type="compositionally biased region" description="Polar residues" evidence="1">
    <location>
        <begin position="44"/>
        <end position="53"/>
    </location>
</feature>
<evidence type="ECO:0000256" key="1">
    <source>
        <dbReference type="SAM" id="MobiDB-lite"/>
    </source>
</evidence>
<evidence type="ECO:0000313" key="4">
    <source>
        <dbReference type="Proteomes" id="UP000714275"/>
    </source>
</evidence>
<accession>A0A9P7A095</accession>
<dbReference type="OrthoDB" id="687730at2759"/>
<evidence type="ECO:0000259" key="2">
    <source>
        <dbReference type="PROSITE" id="PS50006"/>
    </source>
</evidence>
<name>A0A9P7A095_9AGAM</name>
<dbReference type="SMART" id="SM00240">
    <property type="entry name" value="FHA"/>
    <property type="match status" value="1"/>
</dbReference>
<dbReference type="PROSITE" id="PS50006">
    <property type="entry name" value="FHA_DOMAIN"/>
    <property type="match status" value="1"/>
</dbReference>
<dbReference type="Gene3D" id="2.60.200.20">
    <property type="match status" value="1"/>
</dbReference>
<protein>
    <submittedName>
        <fullName evidence="3">SMAD/FHA domain-containing protein</fullName>
    </submittedName>
</protein>
<dbReference type="PANTHER" id="PTHR15715">
    <property type="entry name" value="CENTROSOMAL PROTEIN OF 170 KDA"/>
    <property type="match status" value="1"/>
</dbReference>
<proteinExistence type="predicted"/>
<dbReference type="SUPFAM" id="SSF49879">
    <property type="entry name" value="SMAD/FHA domain"/>
    <property type="match status" value="1"/>
</dbReference>
<dbReference type="InterPro" id="IPR000253">
    <property type="entry name" value="FHA_dom"/>
</dbReference>
<feature type="region of interest" description="Disordered" evidence="1">
    <location>
        <begin position="1"/>
        <end position="53"/>
    </location>
</feature>
<dbReference type="AlphaFoldDB" id="A0A9P7A095"/>
<keyword evidence="4" id="KW-1185">Reference proteome</keyword>
<comment type="caution">
    <text evidence="3">The sequence shown here is derived from an EMBL/GenBank/DDBJ whole genome shotgun (WGS) entry which is preliminary data.</text>
</comment>
<feature type="domain" description="FHA" evidence="2">
    <location>
        <begin position="95"/>
        <end position="153"/>
    </location>
</feature>
<organism evidence="3 4">
    <name type="scientific">Suillus placidus</name>
    <dbReference type="NCBI Taxonomy" id="48579"/>
    <lineage>
        <taxon>Eukaryota</taxon>
        <taxon>Fungi</taxon>
        <taxon>Dikarya</taxon>
        <taxon>Basidiomycota</taxon>
        <taxon>Agaricomycotina</taxon>
        <taxon>Agaricomycetes</taxon>
        <taxon>Agaricomycetidae</taxon>
        <taxon>Boletales</taxon>
        <taxon>Suillineae</taxon>
        <taxon>Suillaceae</taxon>
        <taxon>Suillus</taxon>
    </lineage>
</organism>